<evidence type="ECO:0000313" key="3">
    <source>
        <dbReference type="Proteomes" id="UP000186817"/>
    </source>
</evidence>
<sequence>MQAGAIKVFWVKGTDNLTDILRRCPYQRLNLNNRYGTEYRKHLDGLWTVHRKLWSVVKIMCNLTDHWAVEWPARCSHSASTLRFCGHPTNGIDRYGLQVFEDAMVRLPFNEGQLLLVLLCLFLATGFVTGCVFLGVAQFLVSRLTAKQLQWQELFLATPLTRRVCSICARVPSGPQVVVKKDA</sequence>
<evidence type="ECO:0000313" key="2">
    <source>
        <dbReference type="EMBL" id="OLP73410.1"/>
    </source>
</evidence>
<proteinExistence type="predicted"/>
<protein>
    <submittedName>
        <fullName evidence="2">Uncharacterized protein</fullName>
    </submittedName>
</protein>
<comment type="caution">
    <text evidence="2">The sequence shown here is derived from an EMBL/GenBank/DDBJ whole genome shotgun (WGS) entry which is preliminary data.</text>
</comment>
<name>A0A1Q9BS42_SYMMI</name>
<dbReference type="AlphaFoldDB" id="A0A1Q9BS42"/>
<keyword evidence="1" id="KW-0812">Transmembrane</keyword>
<dbReference type="Proteomes" id="UP000186817">
    <property type="component" value="Unassembled WGS sequence"/>
</dbReference>
<keyword evidence="3" id="KW-1185">Reference proteome</keyword>
<evidence type="ECO:0000256" key="1">
    <source>
        <dbReference type="SAM" id="Phobius"/>
    </source>
</evidence>
<reference evidence="2 3" key="1">
    <citation type="submission" date="2016-02" db="EMBL/GenBank/DDBJ databases">
        <title>Genome analysis of coral dinoflagellate symbionts highlights evolutionary adaptations to a symbiotic lifestyle.</title>
        <authorList>
            <person name="Aranda M."/>
            <person name="Li Y."/>
            <person name="Liew Y.J."/>
            <person name="Baumgarten S."/>
            <person name="Simakov O."/>
            <person name="Wilson M."/>
            <person name="Piel J."/>
            <person name="Ashoor H."/>
            <person name="Bougouffa S."/>
            <person name="Bajic V.B."/>
            <person name="Ryu T."/>
            <person name="Ravasi T."/>
            <person name="Bayer T."/>
            <person name="Micklem G."/>
            <person name="Kim H."/>
            <person name="Bhak J."/>
            <person name="Lajeunesse T.C."/>
            <person name="Voolstra C.R."/>
        </authorList>
    </citation>
    <scope>NUCLEOTIDE SEQUENCE [LARGE SCALE GENOMIC DNA]</scope>
    <source>
        <strain evidence="2 3">CCMP2467</strain>
    </source>
</reference>
<feature type="transmembrane region" description="Helical" evidence="1">
    <location>
        <begin position="114"/>
        <end position="141"/>
    </location>
</feature>
<organism evidence="2 3">
    <name type="scientific">Symbiodinium microadriaticum</name>
    <name type="common">Dinoflagellate</name>
    <name type="synonym">Zooxanthella microadriatica</name>
    <dbReference type="NCBI Taxonomy" id="2951"/>
    <lineage>
        <taxon>Eukaryota</taxon>
        <taxon>Sar</taxon>
        <taxon>Alveolata</taxon>
        <taxon>Dinophyceae</taxon>
        <taxon>Suessiales</taxon>
        <taxon>Symbiodiniaceae</taxon>
        <taxon>Symbiodinium</taxon>
    </lineage>
</organism>
<accession>A0A1Q9BS42</accession>
<keyword evidence="1" id="KW-0472">Membrane</keyword>
<keyword evidence="1" id="KW-1133">Transmembrane helix</keyword>
<dbReference type="EMBL" id="LSRX01005532">
    <property type="protein sequence ID" value="OLP73410.1"/>
    <property type="molecule type" value="Genomic_DNA"/>
</dbReference>
<gene>
    <name evidence="2" type="ORF">AK812_SmicGene47353</name>
</gene>